<reference evidence="1 2" key="1">
    <citation type="journal article" date="2014" name="G3 (Bethesda)">
        <title>Genome sequence of Candidatus Riesia pediculischaeffi, endosymbiont of chimpanzee lice, and genomic comparison of recently acquired endosymbionts from human and chimpanzee lice.</title>
        <authorList>
            <person name="Boyd B.M."/>
            <person name="Allen J.M."/>
            <person name="de Crecy-Lagard V."/>
            <person name="Reed D.L."/>
        </authorList>
    </citation>
    <scope>NUCLEOTIDE SEQUENCE [LARGE SCALE GENOMIC DNA]</scope>
    <source>
        <strain evidence="1 2">PTSU</strain>
    </source>
</reference>
<evidence type="ECO:0000313" key="1">
    <source>
        <dbReference type="EMBL" id="KIE63825.1"/>
    </source>
</evidence>
<proteinExistence type="predicted"/>
<dbReference type="HOGENOM" id="CLU_3077952_0_0_6"/>
<gene>
    <name evidence="1" type="ORF">P689_122307</name>
</gene>
<dbReference type="Proteomes" id="UP000054529">
    <property type="component" value="Unassembled WGS sequence"/>
</dbReference>
<dbReference type="EMBL" id="AWXV01000004">
    <property type="protein sequence ID" value="KIE63825.1"/>
    <property type="molecule type" value="Genomic_DNA"/>
</dbReference>
<accession>A0A0C1VJ34</accession>
<sequence>MGLILRSDSSLSCFVYSCPVVEVSQDERILSNSIVQDVVWILYQHIRMCNKT</sequence>
<comment type="caution">
    <text evidence="1">The sequence shown here is derived from an EMBL/GenBank/DDBJ whole genome shotgun (WGS) entry which is preliminary data.</text>
</comment>
<protein>
    <submittedName>
        <fullName evidence="1">Uncharacterized protein</fullName>
    </submittedName>
</protein>
<dbReference type="AlphaFoldDB" id="A0A0C1VJ34"/>
<organism evidence="1 2">
    <name type="scientific">Candidatus Riesia pediculischaeffi PTSU</name>
    <dbReference type="NCBI Taxonomy" id="1401651"/>
    <lineage>
        <taxon>Bacteria</taxon>
        <taxon>Pseudomonadati</taxon>
        <taxon>Pseudomonadota</taxon>
        <taxon>Gammaproteobacteria</taxon>
        <taxon>Enterobacterales</taxon>
        <taxon>Enterobacteriaceae</taxon>
        <taxon>Candidatus Riesia</taxon>
    </lineage>
</organism>
<name>A0A0C1VJ34_9ENTR</name>
<evidence type="ECO:0000313" key="2">
    <source>
        <dbReference type="Proteomes" id="UP000054529"/>
    </source>
</evidence>